<dbReference type="EMBL" id="LUUH01000030">
    <property type="protein sequence ID" value="OAI06980.1"/>
    <property type="molecule type" value="Genomic_DNA"/>
</dbReference>
<proteinExistence type="predicted"/>
<evidence type="ECO:0000256" key="2">
    <source>
        <dbReference type="SAM" id="Phobius"/>
    </source>
</evidence>
<dbReference type="RefSeq" id="WP_026601779.1">
    <property type="nucleotide sequence ID" value="NZ_LUUH01000030.1"/>
</dbReference>
<protein>
    <submittedName>
        <fullName evidence="3">Uncharacterized protein</fullName>
    </submittedName>
</protein>
<keyword evidence="2" id="KW-0812">Transmembrane</keyword>
<keyword evidence="2" id="KW-1133">Transmembrane helix</keyword>
<accession>A0A177MPZ0</accession>
<evidence type="ECO:0000313" key="4">
    <source>
        <dbReference type="Proteomes" id="UP000077763"/>
    </source>
</evidence>
<feature type="region of interest" description="Disordered" evidence="1">
    <location>
        <begin position="1"/>
        <end position="23"/>
    </location>
</feature>
<dbReference type="AlphaFoldDB" id="A0A177MPZ0"/>
<gene>
    <name evidence="3" type="ORF">A1353_08050</name>
</gene>
<dbReference type="Proteomes" id="UP000077763">
    <property type="component" value="Unassembled WGS sequence"/>
</dbReference>
<sequence>MKSNTDLPKAPESKPAHAGHAHHAHMAADFRKMLQTLVGLREAIRFPGDIYVLFGLSSAVFWYGGWPFLKGLFTHPPRLRRGGAIINQCLEPCLKSSLTASAPLAS</sequence>
<comment type="caution">
    <text evidence="3">The sequence shown here is derived from an EMBL/GenBank/DDBJ whole genome shotgun (WGS) entry which is preliminary data.</text>
</comment>
<evidence type="ECO:0000256" key="1">
    <source>
        <dbReference type="SAM" id="MobiDB-lite"/>
    </source>
</evidence>
<keyword evidence="2" id="KW-0472">Membrane</keyword>
<name>A0A177MPZ0_METMH</name>
<feature type="transmembrane region" description="Helical" evidence="2">
    <location>
        <begin position="50"/>
        <end position="69"/>
    </location>
</feature>
<reference evidence="3 4" key="1">
    <citation type="submission" date="2016-03" db="EMBL/GenBank/DDBJ databases">
        <authorList>
            <person name="Ploux O."/>
        </authorList>
    </citation>
    <scope>NUCLEOTIDE SEQUENCE [LARGE SCALE GENOMIC DNA]</scope>
    <source>
        <strain evidence="3 4">R-45371</strain>
    </source>
</reference>
<evidence type="ECO:0000313" key="3">
    <source>
        <dbReference type="EMBL" id="OAI06980.1"/>
    </source>
</evidence>
<organism evidence="3 4">
    <name type="scientific">Methylomonas methanica</name>
    <dbReference type="NCBI Taxonomy" id="421"/>
    <lineage>
        <taxon>Bacteria</taxon>
        <taxon>Pseudomonadati</taxon>
        <taxon>Pseudomonadota</taxon>
        <taxon>Gammaproteobacteria</taxon>
        <taxon>Methylococcales</taxon>
        <taxon>Methylococcaceae</taxon>
        <taxon>Methylomonas</taxon>
    </lineage>
</organism>